<dbReference type="AlphaFoldDB" id="A0A939G072"/>
<name>A0A939G072_9HYPH</name>
<keyword evidence="6" id="KW-1185">Reference proteome</keyword>
<dbReference type="PANTHER" id="PTHR43762">
    <property type="entry name" value="L-GULONOLACTONE OXIDASE"/>
    <property type="match status" value="1"/>
</dbReference>
<organism evidence="5 6">
    <name type="scientific">Jiella flava</name>
    <dbReference type="NCBI Taxonomy" id="2816857"/>
    <lineage>
        <taxon>Bacteria</taxon>
        <taxon>Pseudomonadati</taxon>
        <taxon>Pseudomonadota</taxon>
        <taxon>Alphaproteobacteria</taxon>
        <taxon>Hyphomicrobiales</taxon>
        <taxon>Aurantimonadaceae</taxon>
        <taxon>Jiella</taxon>
    </lineage>
</organism>
<dbReference type="InterPro" id="IPR007173">
    <property type="entry name" value="ALO_C"/>
</dbReference>
<dbReference type="GO" id="GO:0016020">
    <property type="term" value="C:membrane"/>
    <property type="evidence" value="ECO:0007669"/>
    <property type="project" value="InterPro"/>
</dbReference>
<reference evidence="5" key="1">
    <citation type="submission" date="2021-03" db="EMBL/GenBank/DDBJ databases">
        <title>Whole genome sequence of Jiella sp. CQZ9-1.</title>
        <authorList>
            <person name="Tuo L."/>
        </authorList>
    </citation>
    <scope>NUCLEOTIDE SEQUENCE</scope>
    <source>
        <strain evidence="5">CQZ9-1</strain>
    </source>
</reference>
<comment type="caution">
    <text evidence="5">The sequence shown here is derived from an EMBL/GenBank/DDBJ whole genome shotgun (WGS) entry which is preliminary data.</text>
</comment>
<keyword evidence="1" id="KW-0285">Flavoprotein</keyword>
<dbReference type="SUPFAM" id="SSF56176">
    <property type="entry name" value="FAD-binding/transporter-associated domain-like"/>
    <property type="match status" value="1"/>
</dbReference>
<dbReference type="InterPro" id="IPR016167">
    <property type="entry name" value="FAD-bd_PCMH_sub1"/>
</dbReference>
<evidence type="ECO:0000259" key="4">
    <source>
        <dbReference type="PROSITE" id="PS51387"/>
    </source>
</evidence>
<dbReference type="Pfam" id="PF04030">
    <property type="entry name" value="ALO"/>
    <property type="match status" value="1"/>
</dbReference>
<dbReference type="PROSITE" id="PS51387">
    <property type="entry name" value="FAD_PCMH"/>
    <property type="match status" value="1"/>
</dbReference>
<dbReference type="PANTHER" id="PTHR43762:SF1">
    <property type="entry name" value="D-ARABINONO-1,4-LACTONE OXIDASE"/>
    <property type="match status" value="1"/>
</dbReference>
<dbReference type="Gene3D" id="3.30.465.10">
    <property type="match status" value="1"/>
</dbReference>
<proteinExistence type="predicted"/>
<keyword evidence="3" id="KW-0560">Oxidoreductase</keyword>
<dbReference type="Gene3D" id="3.30.43.10">
    <property type="entry name" value="Uridine Diphospho-n-acetylenolpyruvylglucosamine Reductase, domain 2"/>
    <property type="match status" value="1"/>
</dbReference>
<evidence type="ECO:0000256" key="2">
    <source>
        <dbReference type="ARBA" id="ARBA00022827"/>
    </source>
</evidence>
<dbReference type="Pfam" id="PF01565">
    <property type="entry name" value="FAD_binding_4"/>
    <property type="match status" value="1"/>
</dbReference>
<dbReference type="GO" id="GO:0071949">
    <property type="term" value="F:FAD binding"/>
    <property type="evidence" value="ECO:0007669"/>
    <property type="project" value="InterPro"/>
</dbReference>
<feature type="domain" description="FAD-binding PCMH-type" evidence="4">
    <location>
        <begin position="26"/>
        <end position="212"/>
    </location>
</feature>
<dbReference type="InterPro" id="IPR016169">
    <property type="entry name" value="FAD-bd_PCMH_sub2"/>
</dbReference>
<accession>A0A939G072</accession>
<dbReference type="InterPro" id="IPR006094">
    <property type="entry name" value="Oxid_FAD_bind_N"/>
</dbReference>
<dbReference type="GO" id="GO:0003885">
    <property type="term" value="F:D-arabinono-1,4-lactone oxidase activity"/>
    <property type="evidence" value="ECO:0007669"/>
    <property type="project" value="InterPro"/>
</dbReference>
<gene>
    <name evidence="5" type="ORF">J1C48_11445</name>
</gene>
<dbReference type="InterPro" id="IPR010031">
    <property type="entry name" value="FAD_lactone_oxidase-like"/>
</dbReference>
<dbReference type="EMBL" id="JAFMPP010000009">
    <property type="protein sequence ID" value="MBO0663193.1"/>
    <property type="molecule type" value="Genomic_DNA"/>
</dbReference>
<dbReference type="InterPro" id="IPR036318">
    <property type="entry name" value="FAD-bd_PCMH-like_sf"/>
</dbReference>
<dbReference type="Proteomes" id="UP000664122">
    <property type="component" value="Unassembled WGS sequence"/>
</dbReference>
<evidence type="ECO:0000256" key="1">
    <source>
        <dbReference type="ARBA" id="ARBA00022630"/>
    </source>
</evidence>
<protein>
    <submittedName>
        <fullName evidence="5">FAD-binding protein</fullName>
    </submittedName>
</protein>
<evidence type="ECO:0000256" key="3">
    <source>
        <dbReference type="ARBA" id="ARBA00023002"/>
    </source>
</evidence>
<dbReference type="RefSeq" id="WP_207257986.1">
    <property type="nucleotide sequence ID" value="NZ_JAFMPP010000009.1"/>
</dbReference>
<dbReference type="InterPro" id="IPR016166">
    <property type="entry name" value="FAD-bd_PCMH"/>
</dbReference>
<keyword evidence="2" id="KW-0274">FAD</keyword>
<evidence type="ECO:0000313" key="5">
    <source>
        <dbReference type="EMBL" id="MBO0663193.1"/>
    </source>
</evidence>
<sequence length="524" mass="55694">MTDQSLPAASRPVWTNWTRNITHQPPADGSDYYFAPKSLDELKAVLQKAVTDGAVLRVSGQRHSQPPLVIGASETPKTYLVDLSCYADLGPSGDQAMVVDAAARTITVNTGVREDQVDAMLAANNLMMRTVTAGGFFSVGGMTAVDVNGATTAAPIFAGTVSAFTILRADGSVVSINETTPSENGWAPIEFARVNLGGLGIVTSVTIDVVERPYATSLAGGSDSFSAASKAEFVSQFEDLLTRHDRVETFYNPYAVPPASQNFFAAWWDVVADPAEKIPNQPPTTQTACTLAADGEYGSPLYPPPAVTTAIMGQRIKAVGTTTTLAGMAVASALVTAADQTHSDLWLTIAARALFMSYFIELPAIDADGLGKVWDGLQAVGARVGQDSPFYTAAPMEFRFVTGSGAAMAGTYTTQPGTVFVNLDLIAFAEPTPSAQYPAALLQFFADVERDWVALGGLPHNGKMYGFYDPQGPAGNFGAAFNPNFLAALRQRRGAPLTAFRDYRNSQDPNGVFYNTFLRALLEE</sequence>
<evidence type="ECO:0000313" key="6">
    <source>
        <dbReference type="Proteomes" id="UP000664122"/>
    </source>
</evidence>